<keyword evidence="2" id="KW-1185">Reference proteome</keyword>
<dbReference type="OrthoDB" id="378658at2"/>
<protein>
    <recommendedName>
        <fullName evidence="3">DUF169 domain-containing protein</fullName>
    </recommendedName>
</protein>
<dbReference type="AlphaFoldDB" id="K0AY43"/>
<reference evidence="1 2" key="1">
    <citation type="journal article" date="2012" name="PLoS ONE">
        <title>The purine-utilizing bacterium Clostridium acidurici 9a: a genome-guided metabolic reconsideration.</title>
        <authorList>
            <person name="Hartwich K."/>
            <person name="Poehlein A."/>
            <person name="Daniel R."/>
        </authorList>
    </citation>
    <scope>NUCLEOTIDE SEQUENCE [LARGE SCALE GENOMIC DNA]</scope>
    <source>
        <strain evidence="2">ATCC 7906 / DSM 604 / BCRC 14475 / CIP 104303 / KCTC 5404 / NCIMB 10678 / 9a</strain>
    </source>
</reference>
<name>K0AY43_GOTA9</name>
<proteinExistence type="predicted"/>
<dbReference type="PANTHER" id="PTHR37954">
    <property type="entry name" value="BLL4979 PROTEIN"/>
    <property type="match status" value="1"/>
</dbReference>
<dbReference type="eggNOG" id="COG2043">
    <property type="taxonomic scope" value="Bacteria"/>
</dbReference>
<evidence type="ECO:0000313" key="2">
    <source>
        <dbReference type="Proteomes" id="UP000006094"/>
    </source>
</evidence>
<accession>K0AY43</accession>
<dbReference type="Pfam" id="PF02596">
    <property type="entry name" value="DUF169"/>
    <property type="match status" value="1"/>
</dbReference>
<dbReference type="STRING" id="1128398.Curi_c11400"/>
<dbReference type="KEGG" id="cad:Curi_c11400"/>
<dbReference type="InterPro" id="IPR003748">
    <property type="entry name" value="DUF169"/>
</dbReference>
<evidence type="ECO:0000313" key="1">
    <source>
        <dbReference type="EMBL" id="AFS78154.1"/>
    </source>
</evidence>
<organism evidence="1 2">
    <name type="scientific">Gottschalkia acidurici (strain ATCC 7906 / DSM 604 / BCRC 14475 / CIP 104303 / KCTC 5404 / NCIMB 10678 / 9a)</name>
    <name type="common">Clostridium acidurici</name>
    <dbReference type="NCBI Taxonomy" id="1128398"/>
    <lineage>
        <taxon>Bacteria</taxon>
        <taxon>Bacillati</taxon>
        <taxon>Bacillota</taxon>
        <taxon>Tissierellia</taxon>
        <taxon>Tissierellales</taxon>
        <taxon>Gottschalkiaceae</taxon>
        <taxon>Gottschalkia</taxon>
    </lineage>
</organism>
<dbReference type="RefSeq" id="WP_014967291.1">
    <property type="nucleotide sequence ID" value="NC_018664.1"/>
</dbReference>
<evidence type="ECO:0008006" key="3">
    <source>
        <dbReference type="Google" id="ProtNLM"/>
    </source>
</evidence>
<sequence length="264" mass="30209">MNYKILEETIDKIYCALDLKRKVIGVKLIYSEKEFSECTAKKLKNKMTYCTLVKLASSGYTFKADLDNFACLSAARALGIIDPTDDWLSGCQYRDRKMYQDLETSQKVVDNTTNIQQKVYGILVGPIEKCSFIPDVAIIITTPYNSMRLIQGYTYKYGTNVNYKIIGNQAICSECTAYPFENNDINISMLCSGTRHMAGWDKDEMAIGIPIDKFIDMVDGVYETINIMEPNKDKTIIDEKLKKLGRKDLNIEYDKNYYTGLYLK</sequence>
<dbReference type="Proteomes" id="UP000006094">
    <property type="component" value="Chromosome"/>
</dbReference>
<dbReference type="HOGENOM" id="CLU_074324_2_0_9"/>
<dbReference type="EMBL" id="CP003326">
    <property type="protein sequence ID" value="AFS78154.1"/>
    <property type="molecule type" value="Genomic_DNA"/>
</dbReference>
<gene>
    <name evidence="1" type="ordered locus">Curi_c11400</name>
</gene>
<dbReference type="PANTHER" id="PTHR37954:SF3">
    <property type="entry name" value="DUF169 DOMAIN-CONTAINING PROTEIN"/>
    <property type="match status" value="1"/>
</dbReference>